<dbReference type="EMBL" id="BPQB01000052">
    <property type="protein sequence ID" value="GJE95761.1"/>
    <property type="molecule type" value="Genomic_DNA"/>
</dbReference>
<comment type="caution">
    <text evidence="2">The sequence shown here is derived from an EMBL/GenBank/DDBJ whole genome shotgun (WGS) entry which is preliminary data.</text>
</comment>
<organism evidence="2 3">
    <name type="scientific">Phanerochaete sordida</name>
    <dbReference type="NCBI Taxonomy" id="48140"/>
    <lineage>
        <taxon>Eukaryota</taxon>
        <taxon>Fungi</taxon>
        <taxon>Dikarya</taxon>
        <taxon>Basidiomycota</taxon>
        <taxon>Agaricomycotina</taxon>
        <taxon>Agaricomycetes</taxon>
        <taxon>Polyporales</taxon>
        <taxon>Phanerochaetaceae</taxon>
        <taxon>Phanerochaete</taxon>
    </lineage>
</organism>
<evidence type="ECO:0000313" key="3">
    <source>
        <dbReference type="Proteomes" id="UP000703269"/>
    </source>
</evidence>
<accession>A0A9P3GJ66</accession>
<keyword evidence="3" id="KW-1185">Reference proteome</keyword>
<evidence type="ECO:0000256" key="1">
    <source>
        <dbReference type="SAM" id="SignalP"/>
    </source>
</evidence>
<dbReference type="AlphaFoldDB" id="A0A9P3GJ66"/>
<proteinExistence type="predicted"/>
<feature type="signal peptide" evidence="1">
    <location>
        <begin position="1"/>
        <end position="18"/>
    </location>
</feature>
<keyword evidence="1" id="KW-0732">Signal</keyword>
<gene>
    <name evidence="2" type="ORF">PsYK624_119480</name>
</gene>
<feature type="chain" id="PRO_5040442365" evidence="1">
    <location>
        <begin position="19"/>
        <end position="121"/>
    </location>
</feature>
<dbReference type="Proteomes" id="UP000703269">
    <property type="component" value="Unassembled WGS sequence"/>
</dbReference>
<name>A0A9P3GJ66_9APHY</name>
<sequence length="121" mass="12874">MIAPFSFVLLALAASTLAVPITTREDVVVKCVVADFRLPISDVTVKRAAESGWPVGDVVEERATGNWEPPHGTEMTAKGLVKGLLVKDAYTKRAAQAGVSGYKRAVQRADQADVFVTSAIC</sequence>
<evidence type="ECO:0000313" key="2">
    <source>
        <dbReference type="EMBL" id="GJE95761.1"/>
    </source>
</evidence>
<protein>
    <submittedName>
        <fullName evidence="2">Uncharacterized protein</fullName>
    </submittedName>
</protein>
<reference evidence="2 3" key="1">
    <citation type="submission" date="2021-08" db="EMBL/GenBank/DDBJ databases">
        <title>Draft Genome Sequence of Phanerochaete sordida strain YK-624.</title>
        <authorList>
            <person name="Mori T."/>
            <person name="Dohra H."/>
            <person name="Suzuki T."/>
            <person name="Kawagishi H."/>
            <person name="Hirai H."/>
        </authorList>
    </citation>
    <scope>NUCLEOTIDE SEQUENCE [LARGE SCALE GENOMIC DNA]</scope>
    <source>
        <strain evidence="2 3">YK-624</strain>
    </source>
</reference>